<dbReference type="Pfam" id="PF04657">
    <property type="entry name" value="DMT_YdcZ"/>
    <property type="match status" value="1"/>
</dbReference>
<organism evidence="2 3">
    <name type="scientific">Sphingomonas hengshuiensis</name>
    <dbReference type="NCBI Taxonomy" id="1609977"/>
    <lineage>
        <taxon>Bacteria</taxon>
        <taxon>Pseudomonadati</taxon>
        <taxon>Pseudomonadota</taxon>
        <taxon>Alphaproteobacteria</taxon>
        <taxon>Sphingomonadales</taxon>
        <taxon>Sphingomonadaceae</taxon>
        <taxon>Sphingomonas</taxon>
    </lineage>
</organism>
<evidence type="ECO:0000256" key="1">
    <source>
        <dbReference type="SAM" id="Phobius"/>
    </source>
</evidence>
<keyword evidence="1" id="KW-0472">Membrane</keyword>
<dbReference type="InterPro" id="IPR006750">
    <property type="entry name" value="YdcZ"/>
</dbReference>
<proteinExistence type="predicted"/>
<dbReference type="PANTHER" id="PTHR34821:SF2">
    <property type="entry name" value="INNER MEMBRANE PROTEIN YDCZ"/>
    <property type="match status" value="1"/>
</dbReference>
<evidence type="ECO:0008006" key="4">
    <source>
        <dbReference type="Google" id="ProtNLM"/>
    </source>
</evidence>
<sequence>MNALAPLIVALLGGIGLAVQPPTNAALGRSIGSVMLAALVSFAVGTVILTGVWLIADRTPLTQLREARPWMFVGGAYGAFFVTAAAFAAPRLGLASMLTIMIATQLVAALVIDRFGLIGLPKAPISGMRLAGVALVLVGAVLVRRG</sequence>
<keyword evidence="1" id="KW-1133">Transmembrane helix</keyword>
<comment type="caution">
    <text evidence="2">The sequence shown here is derived from an EMBL/GenBank/DDBJ whole genome shotgun (WGS) entry which is preliminary data.</text>
</comment>
<reference evidence="2 3" key="1">
    <citation type="submission" date="2017-08" db="EMBL/GenBank/DDBJ databases">
        <title>Infants hospitalized years apart are colonized by the same room-sourced microbial strains.</title>
        <authorList>
            <person name="Brooks B."/>
            <person name="Olm M.R."/>
            <person name="Firek B.A."/>
            <person name="Baker R."/>
            <person name="Thomas B.C."/>
            <person name="Morowitz M.J."/>
            <person name="Banfield J.F."/>
        </authorList>
    </citation>
    <scope>NUCLEOTIDE SEQUENCE [LARGE SCALE GENOMIC DNA]</scope>
    <source>
        <strain evidence="2">S2_018_000_R3_110</strain>
    </source>
</reference>
<feature type="transmembrane region" description="Helical" evidence="1">
    <location>
        <begin position="124"/>
        <end position="143"/>
    </location>
</feature>
<dbReference type="EMBL" id="QFNF01000015">
    <property type="protein sequence ID" value="PZO78036.1"/>
    <property type="molecule type" value="Genomic_DNA"/>
</dbReference>
<name>A0A2W4Z8H8_9SPHN</name>
<gene>
    <name evidence="2" type="ORF">DI632_07745</name>
</gene>
<dbReference type="PANTHER" id="PTHR34821">
    <property type="entry name" value="INNER MEMBRANE PROTEIN YDCZ"/>
    <property type="match status" value="1"/>
</dbReference>
<protein>
    <recommendedName>
        <fullName evidence="4">EamA-like transporter family protein</fullName>
    </recommendedName>
</protein>
<evidence type="ECO:0000313" key="3">
    <source>
        <dbReference type="Proteomes" id="UP000248614"/>
    </source>
</evidence>
<feature type="transmembrane region" description="Helical" evidence="1">
    <location>
        <begin position="68"/>
        <end position="88"/>
    </location>
</feature>
<accession>A0A2W4Z8H8</accession>
<evidence type="ECO:0000313" key="2">
    <source>
        <dbReference type="EMBL" id="PZO78036.1"/>
    </source>
</evidence>
<feature type="transmembrane region" description="Helical" evidence="1">
    <location>
        <begin position="34"/>
        <end position="56"/>
    </location>
</feature>
<dbReference type="GO" id="GO:0005886">
    <property type="term" value="C:plasma membrane"/>
    <property type="evidence" value="ECO:0007669"/>
    <property type="project" value="TreeGrafter"/>
</dbReference>
<feature type="transmembrane region" description="Helical" evidence="1">
    <location>
        <begin position="94"/>
        <end position="112"/>
    </location>
</feature>
<dbReference type="Proteomes" id="UP000248614">
    <property type="component" value="Unassembled WGS sequence"/>
</dbReference>
<dbReference type="AlphaFoldDB" id="A0A2W4Z8H8"/>
<keyword evidence="1" id="KW-0812">Transmembrane</keyword>